<evidence type="ECO:0000313" key="2">
    <source>
        <dbReference type="EMBL" id="KAK4085778.1"/>
    </source>
</evidence>
<organism evidence="2 3">
    <name type="scientific">Purpureocillium lilacinum</name>
    <name type="common">Paecilomyces lilacinus</name>
    <dbReference type="NCBI Taxonomy" id="33203"/>
    <lineage>
        <taxon>Eukaryota</taxon>
        <taxon>Fungi</taxon>
        <taxon>Dikarya</taxon>
        <taxon>Ascomycota</taxon>
        <taxon>Pezizomycotina</taxon>
        <taxon>Sordariomycetes</taxon>
        <taxon>Hypocreomycetidae</taxon>
        <taxon>Hypocreales</taxon>
        <taxon>Ophiocordycipitaceae</taxon>
        <taxon>Purpureocillium</taxon>
    </lineage>
</organism>
<evidence type="ECO:0000256" key="1">
    <source>
        <dbReference type="SAM" id="MobiDB-lite"/>
    </source>
</evidence>
<name>A0ABR0BPZ7_PURLI</name>
<protein>
    <submittedName>
        <fullName evidence="2">Uncharacterized protein</fullName>
    </submittedName>
</protein>
<feature type="region of interest" description="Disordered" evidence="1">
    <location>
        <begin position="118"/>
        <end position="152"/>
    </location>
</feature>
<evidence type="ECO:0000313" key="3">
    <source>
        <dbReference type="Proteomes" id="UP001287286"/>
    </source>
</evidence>
<gene>
    <name evidence="2" type="ORF">Purlil1_9938</name>
</gene>
<accession>A0ABR0BPZ7</accession>
<proteinExistence type="predicted"/>
<sequence length="173" mass="18308">MPARAGPILLQARASGNRVRVRVRHGGGLASTAVAVGLNQPAKSAWLPDQNASRARGRTIHSHVQIRLPPRPLSIAQPRPGLVCLSVSAVQGSEAFSNSDAAPQASRSLAAPMTMRPGLRSRPQQAQTHGGPKSGVAEQKRVPFVSSRPQAVPMAHLHPEQALLQPQLDSGQY</sequence>
<keyword evidence="3" id="KW-1185">Reference proteome</keyword>
<dbReference type="Proteomes" id="UP001287286">
    <property type="component" value="Unassembled WGS sequence"/>
</dbReference>
<reference evidence="2 3" key="1">
    <citation type="journal article" date="2024" name="Microbiol. Resour. Announc.">
        <title>Genome annotations for the ascomycete fungi Trichoderma harzianum, Trichoderma aggressivum, and Purpureocillium lilacinum.</title>
        <authorList>
            <person name="Beijen E.P.W."/>
            <person name="Ohm R.A."/>
        </authorList>
    </citation>
    <scope>NUCLEOTIDE SEQUENCE [LARGE SCALE GENOMIC DNA]</scope>
    <source>
        <strain evidence="2 3">CBS 150709</strain>
    </source>
</reference>
<comment type="caution">
    <text evidence="2">The sequence shown here is derived from an EMBL/GenBank/DDBJ whole genome shotgun (WGS) entry which is preliminary data.</text>
</comment>
<dbReference type="EMBL" id="JAWRVI010000047">
    <property type="protein sequence ID" value="KAK4085778.1"/>
    <property type="molecule type" value="Genomic_DNA"/>
</dbReference>